<reference evidence="6" key="1">
    <citation type="submission" date="2019-05" db="EMBL/GenBank/DDBJ databases">
        <title>Isolation and characterization of methanogens from the cold seep sediment at Four-Way Closure Ridge.</title>
        <authorList>
            <person name="You Y.-T."/>
            <person name="Chen S.-C."/>
            <person name="Zhang W.-L."/>
            <person name="Lai M.-C."/>
        </authorList>
    </citation>
    <scope>NUCLEOTIDE SEQUENCE</scope>
    <source>
        <strain evidence="6">FWC-SCC3</strain>
    </source>
</reference>
<feature type="domain" description="4Fe-4S ferredoxin-type" evidence="5">
    <location>
        <begin position="323"/>
        <end position="352"/>
    </location>
</feature>
<gene>
    <name evidence="6" type="ORF">FGW20_03225</name>
</gene>
<sequence length="392" mass="42043">MQSADRDATVAVARCDDYVAEKVDAAVRRAVDLVGGIGRFVAPGECVLLKPNLLQGQDPERCVTTHPTVVSAVARLLTEHGCRVVIGDSPGAGIVYSEANLRRAYARSGFAAVAEETGTPLNYDISSQVVAFPEGEVMKQFSIITPAVEADAIVVVSKAKTHMWTRMTGAAKNLFGLIPGLEKPVFHFRFQDERIFGSMLVDLNECMKPRLQIVDAVVGMEGDGPQAGSPRTIGVILAGSDYAAVDTVLARLIGMDPLEIGSTRSAAERGLLDPATVRTVGDDPAEFTVPDFEKPSTYTGGRTGVWRRVVLAVVQRFGRTYAPRPGVIASSCIGCRKCERICPVHAITVTEGKAAIDLSRCIRCYCCHEMCTEHAIALSRSLPGRVLARLLG</sequence>
<dbReference type="Proteomes" id="UP001168423">
    <property type="component" value="Unassembled WGS sequence"/>
</dbReference>
<dbReference type="Gene3D" id="3.30.70.20">
    <property type="match status" value="1"/>
</dbReference>
<dbReference type="InterPro" id="IPR050157">
    <property type="entry name" value="PSI_iron-sulfur_center"/>
</dbReference>
<name>A0ABT8M1E5_9EURY</name>
<evidence type="ECO:0000256" key="4">
    <source>
        <dbReference type="ARBA" id="ARBA00023014"/>
    </source>
</evidence>
<evidence type="ECO:0000256" key="3">
    <source>
        <dbReference type="ARBA" id="ARBA00023004"/>
    </source>
</evidence>
<keyword evidence="1" id="KW-0004">4Fe-4S</keyword>
<keyword evidence="2" id="KW-0479">Metal-binding</keyword>
<dbReference type="PANTHER" id="PTHR24960">
    <property type="entry name" value="PHOTOSYSTEM I IRON-SULFUR CENTER-RELATED"/>
    <property type="match status" value="1"/>
</dbReference>
<protein>
    <submittedName>
        <fullName evidence="6">DUF362 domain-containing protein</fullName>
    </submittedName>
</protein>
<keyword evidence="4" id="KW-0411">Iron-sulfur</keyword>
<keyword evidence="3" id="KW-0408">Iron</keyword>
<dbReference type="EMBL" id="VCYI01000003">
    <property type="protein sequence ID" value="MDN7012071.1"/>
    <property type="molecule type" value="Genomic_DNA"/>
</dbReference>
<evidence type="ECO:0000259" key="5">
    <source>
        <dbReference type="PROSITE" id="PS51379"/>
    </source>
</evidence>
<dbReference type="PANTHER" id="PTHR24960:SF76">
    <property type="entry name" value="4FE-4S FERREDOXIN-TYPE DOMAIN-CONTAINING PROTEIN"/>
    <property type="match status" value="1"/>
</dbReference>
<dbReference type="PROSITE" id="PS51379">
    <property type="entry name" value="4FE4S_FER_2"/>
    <property type="match status" value="2"/>
</dbReference>
<feature type="domain" description="4Fe-4S ferredoxin-type" evidence="5">
    <location>
        <begin position="353"/>
        <end position="381"/>
    </location>
</feature>
<keyword evidence="7" id="KW-1185">Reference proteome</keyword>
<dbReference type="Pfam" id="PF04015">
    <property type="entry name" value="DUF362"/>
    <property type="match status" value="1"/>
</dbReference>
<accession>A0ABT8M1E5</accession>
<dbReference type="InterPro" id="IPR007160">
    <property type="entry name" value="DUF362"/>
</dbReference>
<evidence type="ECO:0000256" key="1">
    <source>
        <dbReference type="ARBA" id="ARBA00022485"/>
    </source>
</evidence>
<comment type="caution">
    <text evidence="6">The sequence shown here is derived from an EMBL/GenBank/DDBJ whole genome shotgun (WGS) entry which is preliminary data.</text>
</comment>
<dbReference type="InterPro" id="IPR017896">
    <property type="entry name" value="4Fe4S_Fe-S-bd"/>
</dbReference>
<evidence type="ECO:0000256" key="2">
    <source>
        <dbReference type="ARBA" id="ARBA00022723"/>
    </source>
</evidence>
<dbReference type="SUPFAM" id="SSF54862">
    <property type="entry name" value="4Fe-4S ferredoxins"/>
    <property type="match status" value="1"/>
</dbReference>
<organism evidence="6 7">
    <name type="scientific">Methanoculleus methanifontis</name>
    <dbReference type="NCBI Taxonomy" id="2584086"/>
    <lineage>
        <taxon>Archaea</taxon>
        <taxon>Methanobacteriati</taxon>
        <taxon>Methanobacteriota</taxon>
        <taxon>Stenosarchaea group</taxon>
        <taxon>Methanomicrobia</taxon>
        <taxon>Methanomicrobiales</taxon>
        <taxon>Methanomicrobiaceae</taxon>
        <taxon>Methanoculleus</taxon>
    </lineage>
</organism>
<dbReference type="PROSITE" id="PS00198">
    <property type="entry name" value="4FE4S_FER_1"/>
    <property type="match status" value="1"/>
</dbReference>
<evidence type="ECO:0000313" key="6">
    <source>
        <dbReference type="EMBL" id="MDN7012071.1"/>
    </source>
</evidence>
<dbReference type="Pfam" id="PF00037">
    <property type="entry name" value="Fer4"/>
    <property type="match status" value="1"/>
</dbReference>
<proteinExistence type="predicted"/>
<evidence type="ECO:0000313" key="7">
    <source>
        <dbReference type="Proteomes" id="UP001168423"/>
    </source>
</evidence>
<dbReference type="RefSeq" id="WP_301676654.1">
    <property type="nucleotide sequence ID" value="NZ_VCYI01000003.1"/>
</dbReference>
<dbReference type="InterPro" id="IPR017900">
    <property type="entry name" value="4Fe4S_Fe_S_CS"/>
</dbReference>